<comment type="caution">
    <text evidence="2">The sequence shown here is derived from an EMBL/GenBank/DDBJ whole genome shotgun (WGS) entry which is preliminary data.</text>
</comment>
<keyword evidence="4" id="KW-1185">Reference proteome</keyword>
<reference evidence="2 4" key="1">
    <citation type="submission" date="2024-01" db="EMBL/GenBank/DDBJ databases">
        <title>The genomes of 5 underutilized Papilionoideae crops provide insights into root nodulation and disease resistanc.</title>
        <authorList>
            <person name="Jiang F."/>
        </authorList>
    </citation>
    <scope>NUCLEOTIDE SEQUENCE [LARGE SCALE GENOMIC DNA]</scope>
    <source>
        <strain evidence="2">LVBAO_FW01</strain>
        <tissue evidence="2">Leaves</tissue>
    </source>
</reference>
<dbReference type="EMBL" id="JAYMYQ010000096">
    <property type="protein sequence ID" value="KAK7295937.1"/>
    <property type="molecule type" value="Genomic_DNA"/>
</dbReference>
<evidence type="ECO:0000313" key="1">
    <source>
        <dbReference type="EMBL" id="KAK7295937.1"/>
    </source>
</evidence>
<organism evidence="2 4">
    <name type="scientific">Canavalia gladiata</name>
    <name type="common">Sword bean</name>
    <name type="synonym">Dolichos gladiatus</name>
    <dbReference type="NCBI Taxonomy" id="3824"/>
    <lineage>
        <taxon>Eukaryota</taxon>
        <taxon>Viridiplantae</taxon>
        <taxon>Streptophyta</taxon>
        <taxon>Embryophyta</taxon>
        <taxon>Tracheophyta</taxon>
        <taxon>Spermatophyta</taxon>
        <taxon>Magnoliopsida</taxon>
        <taxon>eudicotyledons</taxon>
        <taxon>Gunneridae</taxon>
        <taxon>Pentapetalae</taxon>
        <taxon>rosids</taxon>
        <taxon>fabids</taxon>
        <taxon>Fabales</taxon>
        <taxon>Fabaceae</taxon>
        <taxon>Papilionoideae</taxon>
        <taxon>50 kb inversion clade</taxon>
        <taxon>NPAAA clade</taxon>
        <taxon>indigoferoid/millettioid clade</taxon>
        <taxon>Phaseoleae</taxon>
        <taxon>Canavalia</taxon>
    </lineage>
</organism>
<evidence type="ECO:0000313" key="2">
    <source>
        <dbReference type="EMBL" id="KAK7298843.1"/>
    </source>
</evidence>
<dbReference type="EMBL" id="JAYMYQ010000023">
    <property type="protein sequence ID" value="KAK7298915.1"/>
    <property type="molecule type" value="Genomic_DNA"/>
</dbReference>
<accession>A0AAN9JJH6</accession>
<name>A0AAN9JJH6_CANGL</name>
<sequence length="190" mass="20996">MVTQSVHQKALKRKRVKEVTEEGFFVAFDLTVGAKEESSVTSELNRAELVTQGRLPRTIDLAELAVAVGALPEVKKEELLLKALFRPSMSKMGPDRQPTPRACCALARLTPTCLLPTRVKDLIPHHSRNLTKSASYSPYCGPLQLTHTCRKRITERNQLSPLKPMKGHDHLQALTAHPSTLGTRAACLPT</sequence>
<dbReference type="AlphaFoldDB" id="A0AAN9JJH6"/>
<evidence type="ECO:0000313" key="4">
    <source>
        <dbReference type="Proteomes" id="UP001367508"/>
    </source>
</evidence>
<protein>
    <submittedName>
        <fullName evidence="2">Uncharacterized protein</fullName>
    </submittedName>
</protein>
<dbReference type="EMBL" id="JAYMYQ010000024">
    <property type="protein sequence ID" value="KAK7298843.1"/>
    <property type="molecule type" value="Genomic_DNA"/>
</dbReference>
<dbReference type="Proteomes" id="UP001367508">
    <property type="component" value="Unassembled WGS sequence"/>
</dbReference>
<proteinExistence type="predicted"/>
<evidence type="ECO:0000313" key="3">
    <source>
        <dbReference type="EMBL" id="KAK7298915.1"/>
    </source>
</evidence>
<gene>
    <name evidence="3" type="ORF">VNO77_46236</name>
    <name evidence="2" type="ORF">VNO77_46389</name>
    <name evidence="1" type="ORF">VNO77_51063</name>
</gene>